<dbReference type="Proteomes" id="UP001341840">
    <property type="component" value="Unassembled WGS sequence"/>
</dbReference>
<keyword evidence="3" id="KW-1185">Reference proteome</keyword>
<evidence type="ECO:0000256" key="1">
    <source>
        <dbReference type="SAM" id="MobiDB-lite"/>
    </source>
</evidence>
<sequence>MEEIQDRSHDYLQQEKGQIAVKTNREKRKTGRRDPPREDRGRRKQRSGRKSPKWNVFLPRVQSKMHIGVTGTRSASITSRRVMTLKIVETFLISSSKA</sequence>
<feature type="compositionally biased region" description="Basic and acidic residues" evidence="1">
    <location>
        <begin position="32"/>
        <end position="41"/>
    </location>
</feature>
<feature type="region of interest" description="Disordered" evidence="1">
    <location>
        <begin position="1"/>
        <end position="55"/>
    </location>
</feature>
<comment type="caution">
    <text evidence="2">The sequence shown here is derived from an EMBL/GenBank/DDBJ whole genome shotgun (WGS) entry which is preliminary data.</text>
</comment>
<gene>
    <name evidence="2" type="ORF">PIB30_036108</name>
</gene>
<feature type="compositionally biased region" description="Basic residues" evidence="1">
    <location>
        <begin position="42"/>
        <end position="52"/>
    </location>
</feature>
<proteinExistence type="predicted"/>
<evidence type="ECO:0000313" key="3">
    <source>
        <dbReference type="Proteomes" id="UP001341840"/>
    </source>
</evidence>
<name>A0ABU6VC33_9FABA</name>
<reference evidence="2 3" key="1">
    <citation type="journal article" date="2023" name="Plants (Basel)">
        <title>Bridging the Gap: Combining Genomics and Transcriptomics Approaches to Understand Stylosanthes scabra, an Orphan Legume from the Brazilian Caatinga.</title>
        <authorList>
            <person name="Ferreira-Neto J.R.C."/>
            <person name="da Silva M.D."/>
            <person name="Binneck E."/>
            <person name="de Melo N.F."/>
            <person name="da Silva R.H."/>
            <person name="de Melo A.L.T.M."/>
            <person name="Pandolfi V."/>
            <person name="Bustamante F.O."/>
            <person name="Brasileiro-Vidal A.C."/>
            <person name="Benko-Iseppon A.M."/>
        </authorList>
    </citation>
    <scope>NUCLEOTIDE SEQUENCE [LARGE SCALE GENOMIC DNA]</scope>
    <source>
        <tissue evidence="2">Leaves</tissue>
    </source>
</reference>
<protein>
    <submittedName>
        <fullName evidence="2">Uncharacterized protein</fullName>
    </submittedName>
</protein>
<organism evidence="2 3">
    <name type="scientific">Stylosanthes scabra</name>
    <dbReference type="NCBI Taxonomy" id="79078"/>
    <lineage>
        <taxon>Eukaryota</taxon>
        <taxon>Viridiplantae</taxon>
        <taxon>Streptophyta</taxon>
        <taxon>Embryophyta</taxon>
        <taxon>Tracheophyta</taxon>
        <taxon>Spermatophyta</taxon>
        <taxon>Magnoliopsida</taxon>
        <taxon>eudicotyledons</taxon>
        <taxon>Gunneridae</taxon>
        <taxon>Pentapetalae</taxon>
        <taxon>rosids</taxon>
        <taxon>fabids</taxon>
        <taxon>Fabales</taxon>
        <taxon>Fabaceae</taxon>
        <taxon>Papilionoideae</taxon>
        <taxon>50 kb inversion clade</taxon>
        <taxon>dalbergioids sensu lato</taxon>
        <taxon>Dalbergieae</taxon>
        <taxon>Pterocarpus clade</taxon>
        <taxon>Stylosanthes</taxon>
    </lineage>
</organism>
<dbReference type="EMBL" id="JASCZI010151210">
    <property type="protein sequence ID" value="MED6170942.1"/>
    <property type="molecule type" value="Genomic_DNA"/>
</dbReference>
<evidence type="ECO:0000313" key="2">
    <source>
        <dbReference type="EMBL" id="MED6170942.1"/>
    </source>
</evidence>
<accession>A0ABU6VC33</accession>
<feature type="compositionally biased region" description="Basic and acidic residues" evidence="1">
    <location>
        <begin position="1"/>
        <end position="13"/>
    </location>
</feature>